<proteinExistence type="predicted"/>
<evidence type="ECO:0000313" key="2">
    <source>
        <dbReference type="EMBL" id="MBP2192619.1"/>
    </source>
</evidence>
<reference evidence="2 3" key="1">
    <citation type="submission" date="2021-03" db="EMBL/GenBank/DDBJ databases">
        <title>Sequencing the genomes of 1000 actinobacteria strains.</title>
        <authorList>
            <person name="Klenk H.-P."/>
        </authorList>
    </citation>
    <scope>NUCLEOTIDE SEQUENCE [LARGE SCALE GENOMIC DNA]</scope>
    <source>
        <strain evidence="2 3">DSM 45516</strain>
    </source>
</reference>
<accession>A0ABS4QLN6</accession>
<keyword evidence="1" id="KW-0812">Transmembrane</keyword>
<name>A0ABS4QLN6_9NOCA</name>
<keyword evidence="1" id="KW-1133">Transmembrane helix</keyword>
<dbReference type="SUPFAM" id="SSF53822">
    <property type="entry name" value="Periplasmic binding protein-like I"/>
    <property type="match status" value="1"/>
</dbReference>
<dbReference type="RefSeq" id="WP_209895609.1">
    <property type="nucleotide sequence ID" value="NZ_JAGGMR010000001.1"/>
</dbReference>
<evidence type="ECO:0000313" key="3">
    <source>
        <dbReference type="Proteomes" id="UP001519325"/>
    </source>
</evidence>
<keyword evidence="1" id="KW-0472">Membrane</keyword>
<dbReference type="EMBL" id="JAGGMR010000001">
    <property type="protein sequence ID" value="MBP2192619.1"/>
    <property type="molecule type" value="Genomic_DNA"/>
</dbReference>
<protein>
    <submittedName>
        <fullName evidence="2">ABC-type branched-subunit amino acid transport system substrate-binding protein</fullName>
    </submittedName>
</protein>
<keyword evidence="3" id="KW-1185">Reference proteome</keyword>
<dbReference type="Gene3D" id="3.40.50.2300">
    <property type="match status" value="2"/>
</dbReference>
<evidence type="ECO:0000256" key="1">
    <source>
        <dbReference type="SAM" id="Phobius"/>
    </source>
</evidence>
<dbReference type="Proteomes" id="UP001519325">
    <property type="component" value="Unassembled WGS sequence"/>
</dbReference>
<comment type="caution">
    <text evidence="2">The sequence shown here is derived from an EMBL/GenBank/DDBJ whole genome shotgun (WGS) entry which is preliminary data.</text>
</comment>
<feature type="transmembrane region" description="Helical" evidence="1">
    <location>
        <begin position="121"/>
        <end position="140"/>
    </location>
</feature>
<gene>
    <name evidence="2" type="ORF">BJ987_005520</name>
</gene>
<organism evidence="2 3">
    <name type="scientific">Nocardia goodfellowii</name>
    <dbReference type="NCBI Taxonomy" id="882446"/>
    <lineage>
        <taxon>Bacteria</taxon>
        <taxon>Bacillati</taxon>
        <taxon>Actinomycetota</taxon>
        <taxon>Actinomycetes</taxon>
        <taxon>Mycobacteriales</taxon>
        <taxon>Nocardiaceae</taxon>
        <taxon>Nocardia</taxon>
    </lineage>
</organism>
<dbReference type="CDD" id="cd06268">
    <property type="entry name" value="PBP1_ABC_transporter_LIVBP-like"/>
    <property type="match status" value="1"/>
</dbReference>
<sequence length="590" mass="62874">MNATDAAAVFKQDLRSLVVEATAAGGIDQARLAESAHVDPNVLTRAITVGYPLPTVESTRAIVTACLALTRPGLMGEQLDAELSGWEQRLHPSPDGQPPDQQQPRPWWGPVWARIRRYPRVGVAIAVTVAVALAAVVIFWPEPESPCVTAGLSLQDGECIGVTDGAFTGFDEASQPVVEQIARQNAEVGENYVTVAIFGPLSQPPAPEQPGFRPGQLDSNQAKQMLIGAATAQARLNTSRVIGDPQPRIRLLLANPGSYQTRWSDPIQELIDTRGDSDQRRRVVAVVALGTSVVPTRDAAKKLSEAKIPIVGAITTADDLNYTNTPGMLRATPTTSDYVAALARHLTAHPPAGPAMVVWDQNSEDRGDLYTGALQKAFRDQLGGWIGDLPDQAFVGATLPGDTWPQIFDAVTINICQSGAAVILYAGRVTDLPAFLESLKARRGCRDRPLTIMSGVAALTVIDRGDHEELRKAGLSIVYAGVTDPHTWPHGQGNPPEGWPPYAEALTAGGYRVTEADGYTCLTHDALLTATRAIRLASPNRVPQSTDVISQLRNINGAYTIPGCSGTLSFTTTSNGAPLGTSIQIVSIPR</sequence>
<dbReference type="InterPro" id="IPR028082">
    <property type="entry name" value="Peripla_BP_I"/>
</dbReference>